<comment type="subcellular location">
    <subcellularLocation>
        <location evidence="1">Nucleus</location>
    </subcellularLocation>
</comment>
<evidence type="ECO:0000256" key="3">
    <source>
        <dbReference type="ARBA" id="ARBA00023015"/>
    </source>
</evidence>
<comment type="similarity">
    <text evidence="2 6">Belongs to the ELL/occludin family.</text>
</comment>
<dbReference type="EMBL" id="JAFDVH010000007">
    <property type="protein sequence ID" value="KAG7473263.1"/>
    <property type="molecule type" value="Genomic_DNA"/>
</dbReference>
<feature type="compositionally biased region" description="Basic and acidic residues" evidence="7">
    <location>
        <begin position="433"/>
        <end position="467"/>
    </location>
</feature>
<feature type="region of interest" description="Disordered" evidence="7">
    <location>
        <begin position="287"/>
        <end position="308"/>
    </location>
</feature>
<dbReference type="GO" id="GO:0000987">
    <property type="term" value="F:cis-regulatory region sequence-specific DNA binding"/>
    <property type="evidence" value="ECO:0007669"/>
    <property type="project" value="TreeGrafter"/>
</dbReference>
<dbReference type="Pfam" id="PF10390">
    <property type="entry name" value="ELL"/>
    <property type="match status" value="1"/>
</dbReference>
<evidence type="ECO:0000256" key="6">
    <source>
        <dbReference type="PROSITE-ProRule" id="PRU01324"/>
    </source>
</evidence>
<dbReference type="GO" id="GO:0006368">
    <property type="term" value="P:transcription elongation by RNA polymerase II"/>
    <property type="evidence" value="ECO:0007669"/>
    <property type="project" value="InterPro"/>
</dbReference>
<accession>A0A9D3Q1M7</accession>
<dbReference type="InterPro" id="IPR010844">
    <property type="entry name" value="Occludin_ELL"/>
</dbReference>
<dbReference type="Proteomes" id="UP001046870">
    <property type="component" value="Chromosome 7"/>
</dbReference>
<evidence type="ECO:0000313" key="10">
    <source>
        <dbReference type="Proteomes" id="UP001046870"/>
    </source>
</evidence>
<keyword evidence="3" id="KW-0805">Transcription regulation</keyword>
<dbReference type="GO" id="GO:0042795">
    <property type="term" value="P:snRNA transcription by RNA polymerase II"/>
    <property type="evidence" value="ECO:0007669"/>
    <property type="project" value="TreeGrafter"/>
</dbReference>
<proteinExistence type="inferred from homology"/>
<dbReference type="InterPro" id="IPR031176">
    <property type="entry name" value="ELL/occludin"/>
</dbReference>
<evidence type="ECO:0000256" key="2">
    <source>
        <dbReference type="ARBA" id="ARBA00009171"/>
    </source>
</evidence>
<keyword evidence="4" id="KW-0804">Transcription</keyword>
<evidence type="ECO:0000256" key="4">
    <source>
        <dbReference type="ARBA" id="ARBA00023163"/>
    </source>
</evidence>
<evidence type="ECO:0000256" key="1">
    <source>
        <dbReference type="ARBA" id="ARBA00004123"/>
    </source>
</evidence>
<dbReference type="Pfam" id="PF07303">
    <property type="entry name" value="Occludin_ELL"/>
    <property type="match status" value="2"/>
</dbReference>
<evidence type="ECO:0000256" key="7">
    <source>
        <dbReference type="SAM" id="MobiDB-lite"/>
    </source>
</evidence>
<gene>
    <name evidence="9" type="ORF">MATL_G00093850</name>
</gene>
<reference evidence="9" key="1">
    <citation type="submission" date="2021-01" db="EMBL/GenBank/DDBJ databases">
        <authorList>
            <person name="Zahm M."/>
            <person name="Roques C."/>
            <person name="Cabau C."/>
            <person name="Klopp C."/>
            <person name="Donnadieu C."/>
            <person name="Jouanno E."/>
            <person name="Lampietro C."/>
            <person name="Louis A."/>
            <person name="Herpin A."/>
            <person name="Echchiki A."/>
            <person name="Berthelot C."/>
            <person name="Parey E."/>
            <person name="Roest-Crollius H."/>
            <person name="Braasch I."/>
            <person name="Postlethwait J."/>
            <person name="Bobe J."/>
            <person name="Montfort J."/>
            <person name="Bouchez O."/>
            <person name="Begum T."/>
            <person name="Mejri S."/>
            <person name="Adams A."/>
            <person name="Chen W.-J."/>
            <person name="Guiguen Y."/>
        </authorList>
    </citation>
    <scope>NUCLEOTIDE SEQUENCE</scope>
    <source>
        <strain evidence="9">YG-15Mar2019-1</strain>
        <tissue evidence="9">Brain</tissue>
    </source>
</reference>
<evidence type="ECO:0000256" key="5">
    <source>
        <dbReference type="ARBA" id="ARBA00023242"/>
    </source>
</evidence>
<comment type="caution">
    <text evidence="9">The sequence shown here is derived from an EMBL/GenBank/DDBJ whole genome shotgun (WGS) entry which is preliminary data.</text>
</comment>
<feature type="domain" description="OCEL" evidence="8">
    <location>
        <begin position="481"/>
        <end position="625"/>
    </location>
</feature>
<dbReference type="GO" id="GO:0008023">
    <property type="term" value="C:transcription elongation factor complex"/>
    <property type="evidence" value="ECO:0007669"/>
    <property type="project" value="InterPro"/>
</dbReference>
<dbReference type="PROSITE" id="PS51980">
    <property type="entry name" value="OCEL"/>
    <property type="match status" value="1"/>
</dbReference>
<dbReference type="GO" id="GO:0032968">
    <property type="term" value="P:positive regulation of transcription elongation by RNA polymerase II"/>
    <property type="evidence" value="ECO:0007669"/>
    <property type="project" value="TreeGrafter"/>
</dbReference>
<dbReference type="Gene3D" id="1.10.10.2670">
    <property type="entry name" value="E3 ubiquitin-protein ligase"/>
    <property type="match status" value="1"/>
</dbReference>
<dbReference type="AlphaFoldDB" id="A0A9D3Q1M7"/>
<dbReference type="SUPFAM" id="SSF144292">
    <property type="entry name" value="occludin/ELL-like"/>
    <property type="match status" value="2"/>
</dbReference>
<dbReference type="InterPro" id="IPR036390">
    <property type="entry name" value="WH_DNA-bd_sf"/>
</dbReference>
<name>A0A9D3Q1M7_MEGAT</name>
<keyword evidence="10" id="KW-1185">Reference proteome</keyword>
<organism evidence="9 10">
    <name type="scientific">Megalops atlanticus</name>
    <name type="common">Tarpon</name>
    <name type="synonym">Clupea gigantea</name>
    <dbReference type="NCBI Taxonomy" id="7932"/>
    <lineage>
        <taxon>Eukaryota</taxon>
        <taxon>Metazoa</taxon>
        <taxon>Chordata</taxon>
        <taxon>Craniata</taxon>
        <taxon>Vertebrata</taxon>
        <taxon>Euteleostomi</taxon>
        <taxon>Actinopterygii</taxon>
        <taxon>Neopterygii</taxon>
        <taxon>Teleostei</taxon>
        <taxon>Elopiformes</taxon>
        <taxon>Megalopidae</taxon>
        <taxon>Megalops</taxon>
    </lineage>
</organism>
<sequence length="627" mass="71040">MAALRPEHRYGLSCGKNDKNTSNKTLYHVKLTDTAMRALEAYQNLKGFLPNQPVICFKGNQGYIKIPVPSSDPSGAMRVFSFYLSGDNKEQPQASFECIHQYVTGDNQEKLECPGIIQDKITVCATDDSYQATKERMSQVEKDNWSRTAIEIKPGSTPPSKCLKMPVKRPALPSTSGTFNRYSPSNRRGGAWALVANRPLRDRIIHLLALKPYKKPELLLWLDREKASTKDKTDLGSVLEEVAKLNARESFVLKDEFYRHVQRDWPGYLEEEKQLVLRMLARKTQPLNSSQSESFLSNPSLQESTEPSTSYFIPAKYQAVKRPAPPDLLQSPAGKKKPRVSDQAPGPGPLPDSTPAPAATSLHVKDASQKTGDNRLGSQNGNPPPQPSTSSTDVPRTEQRPLQAVPMPPRTEPAVCTDEQLADSQHKKKKAKKQMEKERERLKDDEKGKSARPDLKPNVETHDRQEGAKTPVTPPPPAEVPDYILTYGPITALEQRQKYKADFCAEYDEYRELHSRISSVTEIFVQLSAKIKTLSPGTKEHKVQEAQLPLAQWGQRHRALLQDLFALLCRRLFSLDLMEEQIIDKYNKYKKKFPQYREEKRRCEYLHQKLSHIKSLVVDFDQKQATL</sequence>
<keyword evidence="5" id="KW-0539">Nucleus</keyword>
<dbReference type="SUPFAM" id="SSF46785">
    <property type="entry name" value="Winged helix' DNA-binding domain"/>
    <property type="match status" value="1"/>
</dbReference>
<dbReference type="InterPro" id="IPR019464">
    <property type="entry name" value="ELL_N"/>
</dbReference>
<dbReference type="OrthoDB" id="6284217at2759"/>
<dbReference type="PANTHER" id="PTHR23288:SF12">
    <property type="entry name" value="RNA POLYMERASE II ELONGATION FACTOR ELL2 ISOFORM X1"/>
    <property type="match status" value="1"/>
</dbReference>
<dbReference type="PANTHER" id="PTHR23288">
    <property type="entry name" value="OCCLUDIN AND RNA POLYMERASE II ELONGATION FACTOR ELL"/>
    <property type="match status" value="1"/>
</dbReference>
<feature type="region of interest" description="Disordered" evidence="7">
    <location>
        <begin position="321"/>
        <end position="479"/>
    </location>
</feature>
<dbReference type="InterPro" id="IPR042065">
    <property type="entry name" value="E3_ELL-like"/>
</dbReference>
<protein>
    <recommendedName>
        <fullName evidence="8">OCEL domain-containing protein</fullName>
    </recommendedName>
</protein>
<dbReference type="Gene3D" id="6.10.140.340">
    <property type="match status" value="1"/>
</dbReference>
<evidence type="ECO:0000313" key="9">
    <source>
        <dbReference type="EMBL" id="KAG7473263.1"/>
    </source>
</evidence>
<evidence type="ECO:0000259" key="8">
    <source>
        <dbReference type="PROSITE" id="PS51980"/>
    </source>
</evidence>